<evidence type="ECO:0000313" key="3">
    <source>
        <dbReference type="Proteomes" id="UP001642405"/>
    </source>
</evidence>
<reference evidence="2 3" key="1">
    <citation type="submission" date="2024-01" db="EMBL/GenBank/DDBJ databases">
        <authorList>
            <person name="Allen C."/>
            <person name="Tagirdzhanova G."/>
        </authorList>
    </citation>
    <scope>NUCLEOTIDE SEQUENCE [LARGE SCALE GENOMIC DNA]</scope>
</reference>
<evidence type="ECO:0000313" key="2">
    <source>
        <dbReference type="EMBL" id="CAK7228841.1"/>
    </source>
</evidence>
<comment type="caution">
    <text evidence="2">The sequence shown here is derived from an EMBL/GenBank/DDBJ whole genome shotgun (WGS) entry which is preliminary data.</text>
</comment>
<organism evidence="2 3">
    <name type="scientific">Sporothrix curviconia</name>
    <dbReference type="NCBI Taxonomy" id="1260050"/>
    <lineage>
        <taxon>Eukaryota</taxon>
        <taxon>Fungi</taxon>
        <taxon>Dikarya</taxon>
        <taxon>Ascomycota</taxon>
        <taxon>Pezizomycotina</taxon>
        <taxon>Sordariomycetes</taxon>
        <taxon>Sordariomycetidae</taxon>
        <taxon>Ophiostomatales</taxon>
        <taxon>Ophiostomataceae</taxon>
        <taxon>Sporothrix</taxon>
    </lineage>
</organism>
<gene>
    <name evidence="2" type="ORF">SCUCBS95973_007017</name>
</gene>
<protein>
    <submittedName>
        <fullName evidence="2">Uncharacterized protein</fullName>
    </submittedName>
</protein>
<feature type="compositionally biased region" description="Low complexity" evidence="1">
    <location>
        <begin position="1"/>
        <end position="14"/>
    </location>
</feature>
<proteinExistence type="predicted"/>
<accession>A0ABP0CBI8</accession>
<feature type="region of interest" description="Disordered" evidence="1">
    <location>
        <begin position="1"/>
        <end position="75"/>
    </location>
</feature>
<keyword evidence="3" id="KW-1185">Reference proteome</keyword>
<evidence type="ECO:0000256" key="1">
    <source>
        <dbReference type="SAM" id="MobiDB-lite"/>
    </source>
</evidence>
<dbReference type="EMBL" id="CAWUHB010000046">
    <property type="protein sequence ID" value="CAK7228841.1"/>
    <property type="molecule type" value="Genomic_DNA"/>
</dbReference>
<dbReference type="Proteomes" id="UP001642405">
    <property type="component" value="Unassembled WGS sequence"/>
</dbReference>
<name>A0ABP0CBI8_9PEZI</name>
<feature type="compositionally biased region" description="Low complexity" evidence="1">
    <location>
        <begin position="24"/>
        <end position="59"/>
    </location>
</feature>
<sequence length="389" mass="41988">MARQQQQPKAAQGAGNRGKGAGVAAASTLSDAASDTPTKASTRATTTSTTASGFAARAFDNGVLNPASSRPPDLAELQKRLAARRESSSPPASCAFEVYKNKVDSAVNEVTMLLEVSGALLKDHQTKGYPRAASQAFTAFPRDVGFNNELSAPQPDFVEGLEAAEYRPFPVSSQVPGAVLYKDNPRAITLAHVAGELKGPGKDMERARLQSAYDGAALVYARNQRDPPGHAAVTTFTTDGKQLYSFAHYAAVAPTEEEFDQDGNGDTEVEYHQYQLQSITLVNSHDEFKKGRSWLRNQQDLAKEQSYALKDELKKHWRQRHRAVRKAHQTATGAPRTMSGADDVTENVNIQGGDEVVSNAGKVCRKRKASAPPTPHSTSRHWVDVLGAT</sequence>